<organism evidence="2 3">
    <name type="scientific">Amycolatopsis alba DSM 44262</name>
    <dbReference type="NCBI Taxonomy" id="1125972"/>
    <lineage>
        <taxon>Bacteria</taxon>
        <taxon>Bacillati</taxon>
        <taxon>Actinomycetota</taxon>
        <taxon>Actinomycetes</taxon>
        <taxon>Pseudonocardiales</taxon>
        <taxon>Pseudonocardiaceae</taxon>
        <taxon>Amycolatopsis</taxon>
    </lineage>
</organism>
<evidence type="ECO:0000259" key="1">
    <source>
        <dbReference type="Pfam" id="PF14021"/>
    </source>
</evidence>
<dbReference type="InterPro" id="IPR036170">
    <property type="entry name" value="YezG-like_sf"/>
</dbReference>
<dbReference type="InterPro" id="IPR025331">
    <property type="entry name" value="TNT"/>
</dbReference>
<dbReference type="InterPro" id="IPR053024">
    <property type="entry name" value="Fungal_surface_NADase"/>
</dbReference>
<dbReference type="GO" id="GO:0050135">
    <property type="term" value="F:NADP+ nucleosidase activity"/>
    <property type="evidence" value="ECO:0007669"/>
    <property type="project" value="InterPro"/>
</dbReference>
<keyword evidence="3" id="KW-1185">Reference proteome</keyword>
<reference evidence="2 3" key="1">
    <citation type="submission" date="2017-07" db="EMBL/GenBank/DDBJ databases">
        <title>Amycolatopsis alba DSM 44262 Genome sequencing and assembly.</title>
        <authorList>
            <person name="Kaur N."/>
            <person name="Mayilraj S."/>
        </authorList>
    </citation>
    <scope>NUCLEOTIDE SEQUENCE [LARGE SCALE GENOMIC DNA]</scope>
    <source>
        <strain evidence="2 3">DSM 44262</strain>
    </source>
</reference>
<sequence>MPRDAAELQQLKYDMVYALSDAAPEGWRRIDLVCRANVDVHDFTIAVLMGDGGYATIEVPQEAVRIALRMRELYYEDGEGTWFSMRFIVDPPTRFRIVHNLEWDPRWQPSIDPLGWARDLEAFPRDAEHIPAWLREKLAGAGQPVAEPAEDARTEPLDPAEQNQIWVRIANLIALNVPTDWAQVMLTYRVIGGYTELAVMVRRDSDGGLQLWDLPEQVPPLLAELRSGMYRPGRGTWFQAVAHIPRDLSAEYEYTWDDQPAWDGEPPAAEFAAELTAFPRDPARIPDWLNERLGSGAATGSTGADDPETAAKEAVDAAAALELDPTRYRVGEVADGAWCLVAEDGRWAVFQAQGEERLEEAVFDTASKAVRYFVGHLYLNQADFRGELPPDAKRPTEDWPIQPVGGDVGLQLYGGKRIVTLPPGTEMDRFGSPSGNTLYAARTEFTHRSQPAEEQRFEYHVYRTLRPVRAIVGSPIAWYDQAGGGTAYVLERSIAELLADGSLVEIPQATTQPPPPRT</sequence>
<dbReference type="OrthoDB" id="6957847at2"/>
<dbReference type="Pfam" id="PF14021">
    <property type="entry name" value="TNT"/>
    <property type="match status" value="1"/>
</dbReference>
<gene>
    <name evidence="2" type="ORF">CFP75_06745</name>
</gene>
<proteinExistence type="predicted"/>
<dbReference type="PANTHER" id="PTHR42059">
    <property type="entry name" value="TNT DOMAIN-CONTAINING PROTEIN"/>
    <property type="match status" value="1"/>
</dbReference>
<dbReference type="EMBL" id="NMQU01000016">
    <property type="protein sequence ID" value="OXM53597.1"/>
    <property type="molecule type" value="Genomic_DNA"/>
</dbReference>
<dbReference type="SUPFAM" id="SSF160424">
    <property type="entry name" value="BH3703-like"/>
    <property type="match status" value="2"/>
</dbReference>
<feature type="domain" description="TNT" evidence="1">
    <location>
        <begin position="420"/>
        <end position="506"/>
    </location>
</feature>
<evidence type="ECO:0000313" key="2">
    <source>
        <dbReference type="EMBL" id="OXM53597.1"/>
    </source>
</evidence>
<comment type="caution">
    <text evidence="2">The sequence shown here is derived from an EMBL/GenBank/DDBJ whole genome shotgun (WGS) entry which is preliminary data.</text>
</comment>
<dbReference type="Proteomes" id="UP000215563">
    <property type="component" value="Unassembled WGS sequence"/>
</dbReference>
<evidence type="ECO:0000313" key="3">
    <source>
        <dbReference type="Proteomes" id="UP000215563"/>
    </source>
</evidence>
<dbReference type="AlphaFoldDB" id="A0A229S3U2"/>
<name>A0A229S3U2_AMYAL</name>
<protein>
    <submittedName>
        <fullName evidence="2">DUF4237 domain-containing protein</fullName>
    </submittedName>
</protein>
<accession>A0A229S3U2</accession>
<dbReference type="RefSeq" id="WP_020631463.1">
    <property type="nucleotide sequence ID" value="NZ_KB913032.1"/>
</dbReference>
<dbReference type="PANTHER" id="PTHR42059:SF1">
    <property type="entry name" value="TNT DOMAIN-CONTAINING PROTEIN"/>
    <property type="match status" value="1"/>
</dbReference>